<feature type="domain" description="HD/PDEase" evidence="3">
    <location>
        <begin position="467"/>
        <end position="622"/>
    </location>
</feature>
<evidence type="ECO:0000313" key="5">
    <source>
        <dbReference type="Proteomes" id="UP000006427"/>
    </source>
</evidence>
<dbReference type="SUPFAM" id="SSF109604">
    <property type="entry name" value="HD-domain/PDEase-like"/>
    <property type="match status" value="1"/>
</dbReference>
<keyword evidence="2" id="KW-0472">Membrane</keyword>
<accession>D2Z2U0</accession>
<organism evidence="4 5">
    <name type="scientific">Dethiosulfovibrio peptidovorans DSM 11002</name>
    <dbReference type="NCBI Taxonomy" id="469381"/>
    <lineage>
        <taxon>Bacteria</taxon>
        <taxon>Thermotogati</taxon>
        <taxon>Synergistota</taxon>
        <taxon>Synergistia</taxon>
        <taxon>Synergistales</taxon>
        <taxon>Dethiosulfovibrionaceae</taxon>
        <taxon>Dethiosulfovibrio</taxon>
    </lineage>
</organism>
<feature type="transmembrane region" description="Helical" evidence="2">
    <location>
        <begin position="293"/>
        <end position="315"/>
    </location>
</feature>
<dbReference type="CDD" id="cd00077">
    <property type="entry name" value="HDc"/>
    <property type="match status" value="1"/>
</dbReference>
<feature type="transmembrane region" description="Helical" evidence="2">
    <location>
        <begin position="414"/>
        <end position="435"/>
    </location>
</feature>
<evidence type="ECO:0000256" key="1">
    <source>
        <dbReference type="SAM" id="MobiDB-lite"/>
    </source>
</evidence>
<dbReference type="PANTHER" id="PTHR36442">
    <property type="entry name" value="CYCLIC-DI-AMP PHOSPHODIESTERASE PGPH"/>
    <property type="match status" value="1"/>
</dbReference>
<feature type="transmembrane region" description="Helical" evidence="2">
    <location>
        <begin position="336"/>
        <end position="352"/>
    </location>
</feature>
<dbReference type="GO" id="GO:0016787">
    <property type="term" value="F:hydrolase activity"/>
    <property type="evidence" value="ECO:0007669"/>
    <property type="project" value="UniProtKB-KW"/>
</dbReference>
<feature type="transmembrane region" description="Helical" evidence="2">
    <location>
        <begin position="261"/>
        <end position="281"/>
    </location>
</feature>
<dbReference type="Gene3D" id="1.10.3210.10">
    <property type="entry name" value="Hypothetical protein af1432"/>
    <property type="match status" value="1"/>
</dbReference>
<dbReference type="Pfam" id="PF01966">
    <property type="entry name" value="HD"/>
    <property type="match status" value="1"/>
</dbReference>
<dbReference type="Pfam" id="PF07697">
    <property type="entry name" value="7TMR-HDED"/>
    <property type="match status" value="1"/>
</dbReference>
<evidence type="ECO:0000313" key="4">
    <source>
        <dbReference type="EMBL" id="EFC92103.1"/>
    </source>
</evidence>
<comment type="caution">
    <text evidence="4">The sequence shown here is derived from an EMBL/GenBank/DDBJ whole genome shotgun (WGS) entry which is preliminary data.</text>
</comment>
<feature type="region of interest" description="Disordered" evidence="1">
    <location>
        <begin position="1"/>
        <end position="26"/>
    </location>
</feature>
<name>D2Z2U0_9BACT</name>
<gene>
    <name evidence="4" type="ORF">Dpep_2079</name>
</gene>
<keyword evidence="2" id="KW-1133">Transmembrane helix</keyword>
<dbReference type="NCBIfam" id="TIGR00277">
    <property type="entry name" value="HDIG"/>
    <property type="match status" value="1"/>
</dbReference>
<dbReference type="InterPro" id="IPR003607">
    <property type="entry name" value="HD/PDEase_dom"/>
</dbReference>
<dbReference type="InterPro" id="IPR011624">
    <property type="entry name" value="Metal-dep_PHydrolase_7TM_extra"/>
</dbReference>
<feature type="transmembrane region" description="Helical" evidence="2">
    <location>
        <begin position="358"/>
        <end position="377"/>
    </location>
</feature>
<evidence type="ECO:0000259" key="3">
    <source>
        <dbReference type="SMART" id="SM00471"/>
    </source>
</evidence>
<protein>
    <submittedName>
        <fullName evidence="4">Metal dependent phosphohydrolase</fullName>
    </submittedName>
</protein>
<dbReference type="Proteomes" id="UP000006427">
    <property type="component" value="Unassembled WGS sequence"/>
</dbReference>
<evidence type="ECO:0000256" key="2">
    <source>
        <dbReference type="SAM" id="Phobius"/>
    </source>
</evidence>
<dbReference type="AlphaFoldDB" id="D2Z2U0"/>
<sequence length="691" mass="77264">MKDMKKDKEKNKRQEPVRQQPKAEDRSHERLKATYLSLSALLVVGCLLLVFRWVSIDIDRSFVKGLPATRNYFALFNMRYKDEKETEQLRDFAKDSIVDVLVRKTGHIKEAQERLSLIGEGRLEEAGVPQVFIELIRALPIERRDLLLKVTSKAGLEISESDIYRDSMQGVSEDYLWRVLESSGLDPGEANISVQVLSGILIPAVSGESGITDRLRDIVADAVETVPKEIQAGEVIVSKGDTITPQIAELLRRQGYPEAAFPIKTLFVISLSVVSVFIWAQKNVLTLWDERKAGFVAFLFALCLVMGVLSAFYGMTGLGIVPMAGIAYVTMPHRRARATVLAGTLLLASLFFDVTPISSGEILLIGMVVAGIGEILFRRIDSRSSLWLCMVQLGLVSGAALLLSRWIFNNPFDYIFPLQVFLMSILWGTLTMIILPLTEGLFDVLSPLRLMELCQPDHPLQKRLQIEAPGTYHHSQMVAILAEASSDALRLNSRLVKSGAFFHDIGKLKRPQFFVENQFGSKNAHDDISPVMSALVIVSHVREGLDLALENKLPEGIRRFIAEHHGTTCLGYFYKKAKKMGLDPSESQFRYPGPRPKTKETGLVMLADSIEAAVRAERENIKSFMDLKEIVDGVTESKLRDGQLDDTGFTLLDLAKIKEVMLQTLKSMYHTRNIVPLQEDKTPETGKDGQM</sequence>
<keyword evidence="2" id="KW-0812">Transmembrane</keyword>
<proteinExistence type="predicted"/>
<dbReference type="SMART" id="SM00471">
    <property type="entry name" value="HDc"/>
    <property type="match status" value="1"/>
</dbReference>
<reference evidence="4 5" key="1">
    <citation type="journal article" date="2010" name="Stand. Genomic Sci.">
        <title>Permanent draft genome sequence of Dethiosulfovibrio peptidovorans type strain (SEBR 4207).</title>
        <authorList>
            <person name="Labutti K."/>
            <person name="Mayilraj S."/>
            <person name="Clum A."/>
            <person name="Lucas S."/>
            <person name="Glavina Del Rio T."/>
            <person name="Nolan M."/>
            <person name="Tice H."/>
            <person name="Cheng J.F."/>
            <person name="Pitluck S."/>
            <person name="Liolios K."/>
            <person name="Ivanova N."/>
            <person name="Mavromatis K."/>
            <person name="Mikhailova N."/>
            <person name="Pati A."/>
            <person name="Goodwin L."/>
            <person name="Chen A."/>
            <person name="Palaniappan K."/>
            <person name="Land M."/>
            <person name="Hauser L."/>
            <person name="Chang Y.J."/>
            <person name="Jeffries C.D."/>
            <person name="Rohde M."/>
            <person name="Spring S."/>
            <person name="Goker M."/>
            <person name="Woyke T."/>
            <person name="Bristow J."/>
            <person name="Eisen J.A."/>
            <person name="Markowitz V."/>
            <person name="Hugenholtz P."/>
            <person name="Kyrpides N.C."/>
            <person name="Klenk H.P."/>
            <person name="Lapidus A."/>
        </authorList>
    </citation>
    <scope>NUCLEOTIDE SEQUENCE [LARGE SCALE GENOMIC DNA]</scope>
    <source>
        <strain evidence="4 5">DSM 11002</strain>
    </source>
</reference>
<feature type="transmembrane region" description="Helical" evidence="2">
    <location>
        <begin position="35"/>
        <end position="54"/>
    </location>
</feature>
<dbReference type="STRING" id="469381.Dpep_2079"/>
<dbReference type="InterPro" id="IPR006674">
    <property type="entry name" value="HD_domain"/>
</dbReference>
<dbReference type="PaxDb" id="469381-Dpep_2079"/>
<dbReference type="InterPro" id="IPR052722">
    <property type="entry name" value="PgpH_phosphodiesterase"/>
</dbReference>
<feature type="transmembrane region" description="Helical" evidence="2">
    <location>
        <begin position="386"/>
        <end position="408"/>
    </location>
</feature>
<keyword evidence="5" id="KW-1185">Reference proteome</keyword>
<dbReference type="EMBL" id="ABTR02000001">
    <property type="protein sequence ID" value="EFC92103.1"/>
    <property type="molecule type" value="Genomic_DNA"/>
</dbReference>
<dbReference type="InterPro" id="IPR006675">
    <property type="entry name" value="HDIG_dom"/>
</dbReference>
<dbReference type="PANTHER" id="PTHR36442:SF1">
    <property type="entry name" value="CYCLIC-DI-AMP PHOSPHODIESTERASE PGPH"/>
    <property type="match status" value="1"/>
</dbReference>
<dbReference type="eggNOG" id="COG1480">
    <property type="taxonomic scope" value="Bacteria"/>
</dbReference>